<dbReference type="PANTHER" id="PTHR11002:SF79">
    <property type="entry name" value="CARBONIC ANHYDRASE 2"/>
    <property type="match status" value="1"/>
</dbReference>
<dbReference type="EC" id="4.2.1.1" evidence="2"/>
<dbReference type="InterPro" id="IPR006311">
    <property type="entry name" value="TAT_signal"/>
</dbReference>
<dbReference type="GO" id="GO:0004089">
    <property type="term" value="F:carbonate dehydratase activity"/>
    <property type="evidence" value="ECO:0007669"/>
    <property type="project" value="UniProtKB-EC"/>
</dbReference>
<dbReference type="SUPFAM" id="SSF53056">
    <property type="entry name" value="beta-carbonic anhydrase, cab"/>
    <property type="match status" value="1"/>
</dbReference>
<dbReference type="AlphaFoldDB" id="A0A7U5BER6"/>
<keyword evidence="6" id="KW-0479">Metal-binding</keyword>
<evidence type="ECO:0000256" key="6">
    <source>
        <dbReference type="PIRSR" id="PIRSR601765-1"/>
    </source>
</evidence>
<proteinExistence type="inferred from homology"/>
<keyword evidence="9" id="KW-1185">Reference proteome</keyword>
<feature type="binding site" evidence="6">
    <location>
        <position position="144"/>
    </location>
    <ligand>
        <name>Zn(2+)</name>
        <dbReference type="ChEBI" id="CHEBI:29105"/>
    </ligand>
</feature>
<dbReference type="Pfam" id="PF00484">
    <property type="entry name" value="Pro_CA"/>
    <property type="match status" value="1"/>
</dbReference>
<feature type="binding site" evidence="6">
    <location>
        <position position="147"/>
    </location>
    <ligand>
        <name>Zn(2+)</name>
        <dbReference type="ChEBI" id="CHEBI:29105"/>
    </ligand>
</feature>
<evidence type="ECO:0000256" key="1">
    <source>
        <dbReference type="ARBA" id="ARBA00006217"/>
    </source>
</evidence>
<comment type="cofactor">
    <cofactor evidence="6">
        <name>Zn(2+)</name>
        <dbReference type="ChEBI" id="CHEBI:29105"/>
    </cofactor>
    <text evidence="6">Binds 1 zinc ion per subunit.</text>
</comment>
<feature type="signal peptide" evidence="7">
    <location>
        <begin position="1"/>
        <end position="25"/>
    </location>
</feature>
<comment type="catalytic activity">
    <reaction evidence="5">
        <text>hydrogencarbonate + H(+) = CO2 + H2O</text>
        <dbReference type="Rhea" id="RHEA:10748"/>
        <dbReference type="ChEBI" id="CHEBI:15377"/>
        <dbReference type="ChEBI" id="CHEBI:15378"/>
        <dbReference type="ChEBI" id="CHEBI:16526"/>
        <dbReference type="ChEBI" id="CHEBI:17544"/>
        <dbReference type="EC" id="4.2.1.1"/>
    </reaction>
</comment>
<dbReference type="GO" id="GO:0015976">
    <property type="term" value="P:carbon utilization"/>
    <property type="evidence" value="ECO:0007669"/>
    <property type="project" value="InterPro"/>
</dbReference>
<keyword evidence="7" id="KW-0732">Signal</keyword>
<accession>A0A7U5BER6</accession>
<gene>
    <name evidence="8" type="ORF">TS85_02580</name>
</gene>
<dbReference type="PANTHER" id="PTHR11002">
    <property type="entry name" value="CARBONIC ANHYDRASE"/>
    <property type="match status" value="1"/>
</dbReference>
<dbReference type="Gene3D" id="3.40.1050.10">
    <property type="entry name" value="Carbonic anhydrase"/>
    <property type="match status" value="1"/>
</dbReference>
<evidence type="ECO:0000256" key="7">
    <source>
        <dbReference type="SAM" id="SignalP"/>
    </source>
</evidence>
<keyword evidence="3 6" id="KW-0862">Zinc</keyword>
<keyword evidence="4" id="KW-0456">Lyase</keyword>
<dbReference type="EMBL" id="CP010836">
    <property type="protein sequence ID" value="AJP70946.1"/>
    <property type="molecule type" value="Genomic_DNA"/>
</dbReference>
<feature type="binding site" evidence="6">
    <location>
        <position position="90"/>
    </location>
    <ligand>
        <name>Zn(2+)</name>
        <dbReference type="ChEBI" id="CHEBI:29105"/>
    </ligand>
</feature>
<protein>
    <recommendedName>
        <fullName evidence="2">carbonic anhydrase</fullName>
        <ecNumber evidence="2">4.2.1.1</ecNumber>
    </recommendedName>
</protein>
<dbReference type="PROSITE" id="PS51318">
    <property type="entry name" value="TAT"/>
    <property type="match status" value="1"/>
</dbReference>
<reference evidence="8 9" key="1">
    <citation type="journal article" date="2015" name="Int. J. Syst. Evol. Microbiol.">
        <title>Sphingomonas hengshuiensis sp. nov., isolated from lake wetland.</title>
        <authorList>
            <person name="Wei S."/>
            <person name="Wang T."/>
            <person name="Liu H."/>
            <person name="Zhang C."/>
            <person name="Guo J."/>
            <person name="Wang Q."/>
            <person name="Liang K."/>
            <person name="Zhang Z."/>
        </authorList>
    </citation>
    <scope>NUCLEOTIDE SEQUENCE [LARGE SCALE GENOMIC DNA]</scope>
    <source>
        <strain evidence="8 9">WHSC-8</strain>
    </source>
</reference>
<sequence>MAMPLSRRLLLRSTLSLGVGAAAYAAGITSPGWASEEHPTTGPTPAEALAWLKAGNSAFTKGRPAAYAFDRKRRHELAGGQHPFATVVCCSDSRVGPEQIFEAGLGQLFVIRNAGSTVANPQAMGSVEYSVEHLGVPLVLVLGHSNCGAVKAAAEVVEKHIALPGSLGEMVAPIVPAVEFVQPRGGDLINAAVHENVVEIVHALRSPRQPILAQFQRKGALRVVGGVYDLETGVVEFIEA</sequence>
<evidence type="ECO:0000256" key="2">
    <source>
        <dbReference type="ARBA" id="ARBA00012925"/>
    </source>
</evidence>
<dbReference type="Proteomes" id="UP000032300">
    <property type="component" value="Chromosome"/>
</dbReference>
<comment type="similarity">
    <text evidence="1">Belongs to the beta-class carbonic anhydrase family.</text>
</comment>
<dbReference type="SMART" id="SM00947">
    <property type="entry name" value="Pro_CA"/>
    <property type="match status" value="1"/>
</dbReference>
<dbReference type="CDD" id="cd03378">
    <property type="entry name" value="beta_CA_cladeC"/>
    <property type="match status" value="1"/>
</dbReference>
<evidence type="ECO:0000313" key="9">
    <source>
        <dbReference type="Proteomes" id="UP000032300"/>
    </source>
</evidence>
<feature type="binding site" evidence="6">
    <location>
        <position position="92"/>
    </location>
    <ligand>
        <name>Zn(2+)</name>
        <dbReference type="ChEBI" id="CHEBI:29105"/>
    </ligand>
</feature>
<dbReference type="PROSITE" id="PS00704">
    <property type="entry name" value="PROK_CO2_ANHYDRASE_1"/>
    <property type="match status" value="1"/>
</dbReference>
<evidence type="ECO:0000256" key="4">
    <source>
        <dbReference type="ARBA" id="ARBA00023239"/>
    </source>
</evidence>
<dbReference type="InterPro" id="IPR001765">
    <property type="entry name" value="Carbonic_anhydrase"/>
</dbReference>
<dbReference type="InterPro" id="IPR015892">
    <property type="entry name" value="Carbonic_anhydrase_CS"/>
</dbReference>
<dbReference type="KEGG" id="sphi:TS85_02580"/>
<dbReference type="GO" id="GO:0008270">
    <property type="term" value="F:zinc ion binding"/>
    <property type="evidence" value="ECO:0007669"/>
    <property type="project" value="InterPro"/>
</dbReference>
<reference evidence="8 9" key="2">
    <citation type="submission" date="2015-02" db="EMBL/GenBank/DDBJ databases">
        <title>The complete genome of Sphingomonas hengshuiensis sp. WHSC-8 isolated from soil of Hengshui Lake.</title>
        <authorList>
            <person name="Wei S."/>
            <person name="Guo J."/>
            <person name="Su C."/>
            <person name="Wu R."/>
            <person name="Zhang Z."/>
            <person name="Liang K."/>
            <person name="Li H."/>
            <person name="Wang T."/>
            <person name="Liu H."/>
            <person name="Zhang C."/>
            <person name="Li Z."/>
            <person name="Wang Q."/>
            <person name="Meng J."/>
        </authorList>
    </citation>
    <scope>NUCLEOTIDE SEQUENCE [LARGE SCALE GENOMIC DNA]</scope>
    <source>
        <strain evidence="8 9">WHSC-8</strain>
    </source>
</reference>
<name>A0A7U5BER6_9SPHN</name>
<feature type="chain" id="PRO_5030640098" description="carbonic anhydrase" evidence="7">
    <location>
        <begin position="26"/>
        <end position="240"/>
    </location>
</feature>
<organism evidence="8 9">
    <name type="scientific">Sphingomonas hengshuiensis</name>
    <dbReference type="NCBI Taxonomy" id="1609977"/>
    <lineage>
        <taxon>Bacteria</taxon>
        <taxon>Pseudomonadati</taxon>
        <taxon>Pseudomonadota</taxon>
        <taxon>Alphaproteobacteria</taxon>
        <taxon>Sphingomonadales</taxon>
        <taxon>Sphingomonadaceae</taxon>
        <taxon>Sphingomonas</taxon>
    </lineage>
</organism>
<evidence type="ECO:0000256" key="3">
    <source>
        <dbReference type="ARBA" id="ARBA00022833"/>
    </source>
</evidence>
<dbReference type="InterPro" id="IPR036874">
    <property type="entry name" value="Carbonic_anhydrase_sf"/>
</dbReference>
<evidence type="ECO:0000256" key="5">
    <source>
        <dbReference type="ARBA" id="ARBA00048348"/>
    </source>
</evidence>
<evidence type="ECO:0000313" key="8">
    <source>
        <dbReference type="EMBL" id="AJP70946.1"/>
    </source>
</evidence>